<name>A0A9D2I283_9FIRM</name>
<protein>
    <submittedName>
        <fullName evidence="3">Amidase domain-containing protein</fullName>
    </submittedName>
</protein>
<evidence type="ECO:0000313" key="4">
    <source>
        <dbReference type="Proteomes" id="UP000886858"/>
    </source>
</evidence>
<gene>
    <name evidence="3" type="ORF">H9717_00240</name>
</gene>
<accession>A0A9D2I283</accession>
<evidence type="ECO:0000256" key="1">
    <source>
        <dbReference type="SAM" id="MobiDB-lite"/>
    </source>
</evidence>
<dbReference type="Pfam" id="PF12671">
    <property type="entry name" value="Amidase_6"/>
    <property type="match status" value="1"/>
</dbReference>
<dbReference type="AlphaFoldDB" id="A0A9D2I283"/>
<evidence type="ECO:0000313" key="3">
    <source>
        <dbReference type="EMBL" id="HJA91550.1"/>
    </source>
</evidence>
<dbReference type="PANTHER" id="PTHR40032:SF1">
    <property type="entry name" value="EXPORTED PROTEIN"/>
    <property type="match status" value="1"/>
</dbReference>
<evidence type="ECO:0000259" key="2">
    <source>
        <dbReference type="Pfam" id="PF12671"/>
    </source>
</evidence>
<sequence length="478" mass="52265">MRKKRIACRCTGLSLCLTKEARDKGGEKIKMNGKKGRRIGAAVCLALLLGLTGCGSMKGTAREAQAPADAGIQTAESGWQAGTESESTAVETEVDGMTESAASDRGGAGPAMRGNGELLYASGLQPLEEEQERLILDYMNLYFASLEDFEPEEKITSLFSDGEQAELADSAIDFQISLRQMQDADYTLASWSYVLTLSEITQQEDGSVHIFAREDSVQNFNQNPETASERYGGFQQFELEEVDGTWKIRSHMMFDAVYMMLWSEGGGEEAALRYAQAVPEYLERAQEAQLARQADRDREPEELQAQNPYDRQAAAAYADRYVDERNDAWPDYAGSGGNCQNYASQVLLAGGIPMDIYGDAVWKWYSDEVSNGPGAQGRSSSWTGVDQFVEYAAANTGYGLTAETEAPYFSGEPGDLLHMGIDGDWGHTVVIASAVTDPQGEVVDYLVDSNTGNLRNYPASLYGYPEIILTRIGGWNEG</sequence>
<reference evidence="3" key="2">
    <citation type="submission" date="2021-04" db="EMBL/GenBank/DDBJ databases">
        <authorList>
            <person name="Gilroy R."/>
        </authorList>
    </citation>
    <scope>NUCLEOTIDE SEQUENCE</scope>
    <source>
        <strain evidence="3">CHK179-7159</strain>
    </source>
</reference>
<feature type="region of interest" description="Disordered" evidence="1">
    <location>
        <begin position="68"/>
        <end position="88"/>
    </location>
</feature>
<dbReference type="EMBL" id="DWYY01000003">
    <property type="protein sequence ID" value="HJA91550.1"/>
    <property type="molecule type" value="Genomic_DNA"/>
</dbReference>
<dbReference type="InterPro" id="IPR024301">
    <property type="entry name" value="Amidase_6"/>
</dbReference>
<dbReference type="Proteomes" id="UP000886858">
    <property type="component" value="Unassembled WGS sequence"/>
</dbReference>
<proteinExistence type="predicted"/>
<reference evidence="3" key="1">
    <citation type="journal article" date="2021" name="PeerJ">
        <title>Extensive microbial diversity within the chicken gut microbiome revealed by metagenomics and culture.</title>
        <authorList>
            <person name="Gilroy R."/>
            <person name="Ravi A."/>
            <person name="Getino M."/>
            <person name="Pursley I."/>
            <person name="Horton D.L."/>
            <person name="Alikhan N.F."/>
            <person name="Baker D."/>
            <person name="Gharbi K."/>
            <person name="Hall N."/>
            <person name="Watson M."/>
            <person name="Adriaenssens E.M."/>
            <person name="Foster-Nyarko E."/>
            <person name="Jarju S."/>
            <person name="Secka A."/>
            <person name="Antonio M."/>
            <person name="Oren A."/>
            <person name="Chaudhuri R.R."/>
            <person name="La Ragione R."/>
            <person name="Hildebrand F."/>
            <person name="Pallen M.J."/>
        </authorList>
    </citation>
    <scope>NUCLEOTIDE SEQUENCE</scope>
    <source>
        <strain evidence="3">CHK179-7159</strain>
    </source>
</reference>
<organism evidence="3 4">
    <name type="scientific">Candidatus Eisenbergiella merdipullorum</name>
    <dbReference type="NCBI Taxonomy" id="2838553"/>
    <lineage>
        <taxon>Bacteria</taxon>
        <taxon>Bacillati</taxon>
        <taxon>Bacillota</taxon>
        <taxon>Clostridia</taxon>
        <taxon>Lachnospirales</taxon>
        <taxon>Lachnospiraceae</taxon>
        <taxon>Eisenbergiella</taxon>
    </lineage>
</organism>
<feature type="domain" description="Putative amidase" evidence="2">
    <location>
        <begin position="309"/>
        <end position="462"/>
    </location>
</feature>
<dbReference type="PANTHER" id="PTHR40032">
    <property type="entry name" value="EXPORTED PROTEIN-RELATED"/>
    <property type="match status" value="1"/>
</dbReference>
<comment type="caution">
    <text evidence="3">The sequence shown here is derived from an EMBL/GenBank/DDBJ whole genome shotgun (WGS) entry which is preliminary data.</text>
</comment>